<dbReference type="AlphaFoldDB" id="A0A4W4H8N2"/>
<keyword evidence="9" id="KW-1185">Reference proteome</keyword>
<evidence type="ECO:0000256" key="4">
    <source>
        <dbReference type="ARBA" id="ARBA00022807"/>
    </source>
</evidence>
<dbReference type="InterPro" id="IPR001300">
    <property type="entry name" value="Peptidase_C2_calpain_cat"/>
</dbReference>
<dbReference type="SUPFAM" id="SSF49758">
    <property type="entry name" value="Calpain large subunit, middle domain (domain III)"/>
    <property type="match status" value="1"/>
</dbReference>
<dbReference type="InterPro" id="IPR022682">
    <property type="entry name" value="Calpain_domain_III"/>
</dbReference>
<reference evidence="8" key="5">
    <citation type="submission" date="2025-09" db="UniProtKB">
        <authorList>
            <consortium name="Ensembl"/>
        </authorList>
    </citation>
    <scope>IDENTIFICATION</scope>
</reference>
<feature type="domain" description="Calpain catalytic" evidence="7">
    <location>
        <begin position="47"/>
        <end position="343"/>
    </location>
</feature>
<dbReference type="FunFam" id="3.90.70.10:FF:000054">
    <property type="entry name" value="Calpain 14"/>
    <property type="match status" value="1"/>
</dbReference>
<dbReference type="Pfam" id="PF00648">
    <property type="entry name" value="Peptidase_C2"/>
    <property type="match status" value="1"/>
</dbReference>
<dbReference type="InterPro" id="IPR022683">
    <property type="entry name" value="Calpain_III"/>
</dbReference>
<dbReference type="PROSITE" id="PS50203">
    <property type="entry name" value="CALPAIN_CAT"/>
    <property type="match status" value="1"/>
</dbReference>
<evidence type="ECO:0000256" key="5">
    <source>
        <dbReference type="PIRSR" id="PIRSR622684-1"/>
    </source>
</evidence>
<dbReference type="OMA" id="VCLNIMG"/>
<dbReference type="InterPro" id="IPR038765">
    <property type="entry name" value="Papain-like_cys_pep_sf"/>
</dbReference>
<keyword evidence="4 6" id="KW-0788">Thiol protease</keyword>
<feature type="active site" evidence="5 6">
    <location>
        <position position="285"/>
    </location>
</feature>
<dbReference type="SUPFAM" id="SSF54001">
    <property type="entry name" value="Cysteine proteinases"/>
    <property type="match status" value="1"/>
</dbReference>
<dbReference type="InterPro" id="IPR000169">
    <property type="entry name" value="Pept_cys_AS"/>
</dbReference>
<dbReference type="GO" id="GO:0004198">
    <property type="term" value="F:calcium-dependent cysteine-type endopeptidase activity"/>
    <property type="evidence" value="ECO:0007669"/>
    <property type="project" value="InterPro"/>
</dbReference>
<evidence type="ECO:0000256" key="2">
    <source>
        <dbReference type="ARBA" id="ARBA00022670"/>
    </source>
</evidence>
<dbReference type="Gene3D" id="3.90.70.10">
    <property type="entry name" value="Cysteine proteinases"/>
    <property type="match status" value="1"/>
</dbReference>
<dbReference type="GeneTree" id="ENSGT00940000160421"/>
<evidence type="ECO:0000313" key="9">
    <source>
        <dbReference type="Proteomes" id="UP000314983"/>
    </source>
</evidence>
<evidence type="ECO:0000313" key="8">
    <source>
        <dbReference type="Ensembl" id="ENSEEEP00000047811.2"/>
    </source>
</evidence>
<proteinExistence type="inferred from homology"/>
<name>A0A4W4H8N2_ELEEL</name>
<organism evidence="8 9">
    <name type="scientific">Electrophorus electricus</name>
    <name type="common">Electric eel</name>
    <name type="synonym">Gymnotus electricus</name>
    <dbReference type="NCBI Taxonomy" id="8005"/>
    <lineage>
        <taxon>Eukaryota</taxon>
        <taxon>Metazoa</taxon>
        <taxon>Chordata</taxon>
        <taxon>Craniata</taxon>
        <taxon>Vertebrata</taxon>
        <taxon>Euteleostomi</taxon>
        <taxon>Actinopterygii</taxon>
        <taxon>Neopterygii</taxon>
        <taxon>Teleostei</taxon>
        <taxon>Ostariophysi</taxon>
        <taxon>Gymnotiformes</taxon>
        <taxon>Gymnotoidei</taxon>
        <taxon>Gymnotidae</taxon>
        <taxon>Electrophorus</taxon>
    </lineage>
</organism>
<dbReference type="SMART" id="SM00230">
    <property type="entry name" value="CysPc"/>
    <property type="match status" value="1"/>
</dbReference>
<evidence type="ECO:0000256" key="3">
    <source>
        <dbReference type="ARBA" id="ARBA00022801"/>
    </source>
</evidence>
<reference evidence="8" key="3">
    <citation type="submission" date="2020-05" db="EMBL/GenBank/DDBJ databases">
        <title>Electrophorus electricus (electric eel) genome, fEleEle1, primary haplotype.</title>
        <authorList>
            <person name="Myers G."/>
            <person name="Meyer A."/>
            <person name="Fedrigo O."/>
            <person name="Formenti G."/>
            <person name="Rhie A."/>
            <person name="Tracey A."/>
            <person name="Sims Y."/>
            <person name="Jarvis E.D."/>
        </authorList>
    </citation>
    <scope>NUCLEOTIDE SEQUENCE [LARGE SCALE GENOMIC DNA]</scope>
</reference>
<evidence type="ECO:0000259" key="7">
    <source>
        <dbReference type="PROSITE" id="PS50203"/>
    </source>
</evidence>
<accession>A0A4W4H8N2</accession>
<dbReference type="GO" id="GO:0006508">
    <property type="term" value="P:proteolysis"/>
    <property type="evidence" value="ECO:0007669"/>
    <property type="project" value="UniProtKB-KW"/>
</dbReference>
<sequence>MPPPGVCLNIMRERQEGHGVGTLQNPEKFLGQDYELLQQYYLIRGRRYIDDMFPPDNRSIGEKLLSPENMAQVEWIRPTQLVPDPYMFVDKISRFDFAQGQLGDCWFLAALGALTFQKHIIEKVFPKEQSFQKNYAGIFHFRFWRFGKWVDVVIDDKLPTFKGKLIFVHPKTPNPTMSPRPQNEFWPALLEKAYAKVCGSYEDMHTGSVSEALMDFTGGVHMTVQLSSSLTGLWDLIGRAAKFNSLMGCGTPGQTLPNGLVEGHAYTVTGVRSQGKPIQLVRLFNPWGDTEWTGDWSDRSPMWETVSPEEHAMYRKNINDGEFWMSVEDFCKTFSNLDICSLSPGFLDDSSDSQWTSVRHEGRWLAGTSAGGFLTTNTFWTNPQFRAKVIAGSDQTQGPNMLVSLMQKPDKRNRRLVRKLHIGLSIFEVPPELKGSRGTFPASFFDNRPPVAYTKNMYDSREVMEFFRLEPGEYLIVPYTSSPNETASFVMTILSKMETQTE</sequence>
<reference evidence="9" key="2">
    <citation type="journal article" date="2017" name="Sci. Adv.">
        <title>A tail of two voltages: Proteomic comparison of the three electric organs of the electric eel.</title>
        <authorList>
            <person name="Traeger L.L."/>
            <person name="Sabat G."/>
            <person name="Barrett-Wilt G.A."/>
            <person name="Wells G.B."/>
            <person name="Sussman M.R."/>
        </authorList>
    </citation>
    <scope>NUCLEOTIDE SEQUENCE [LARGE SCALE GENOMIC DNA]</scope>
</reference>
<dbReference type="STRING" id="8005.ENSEEEP00000047811"/>
<feature type="active site" evidence="5 6">
    <location>
        <position position="105"/>
    </location>
</feature>
<protein>
    <recommendedName>
        <fullName evidence="7">Calpain catalytic domain-containing protein</fullName>
    </recommendedName>
</protein>
<dbReference type="InterPro" id="IPR022684">
    <property type="entry name" value="Calpain_cysteine_protease"/>
</dbReference>
<dbReference type="SMART" id="SM00720">
    <property type="entry name" value="calpain_III"/>
    <property type="match status" value="1"/>
</dbReference>
<evidence type="ECO:0000256" key="1">
    <source>
        <dbReference type="ARBA" id="ARBA00007623"/>
    </source>
</evidence>
<reference evidence="9" key="1">
    <citation type="journal article" date="2014" name="Science">
        <title>Nonhuman genetics. Genomic basis for the convergent evolution of electric organs.</title>
        <authorList>
            <person name="Gallant J.R."/>
            <person name="Traeger L.L."/>
            <person name="Volkening J.D."/>
            <person name="Moffett H."/>
            <person name="Chen P.H."/>
            <person name="Novina C.D."/>
            <person name="Phillips G.N.Jr."/>
            <person name="Anand R."/>
            <person name="Wells G.B."/>
            <person name="Pinch M."/>
            <person name="Guth R."/>
            <person name="Unguez G.A."/>
            <person name="Albert J.S."/>
            <person name="Zakon H.H."/>
            <person name="Samanta M.P."/>
            <person name="Sussman M.R."/>
        </authorList>
    </citation>
    <scope>NUCLEOTIDE SEQUENCE [LARGE SCALE GENOMIC DNA]</scope>
</reference>
<dbReference type="PRINTS" id="PR00704">
    <property type="entry name" value="CALPAIN"/>
</dbReference>
<dbReference type="GO" id="GO:0005737">
    <property type="term" value="C:cytoplasm"/>
    <property type="evidence" value="ECO:0007669"/>
    <property type="project" value="TreeGrafter"/>
</dbReference>
<dbReference type="Gene3D" id="2.60.120.380">
    <property type="match status" value="1"/>
</dbReference>
<dbReference type="PROSITE" id="PS00139">
    <property type="entry name" value="THIOL_PROTEASE_CYS"/>
    <property type="match status" value="1"/>
</dbReference>
<reference evidence="8" key="4">
    <citation type="submission" date="2025-08" db="UniProtKB">
        <authorList>
            <consortium name="Ensembl"/>
        </authorList>
    </citation>
    <scope>IDENTIFICATION</scope>
</reference>
<dbReference type="CDD" id="cd00044">
    <property type="entry name" value="CysPc"/>
    <property type="match status" value="1"/>
</dbReference>
<feature type="active site" evidence="5 6">
    <location>
        <position position="264"/>
    </location>
</feature>
<comment type="similarity">
    <text evidence="1">Belongs to the peptidase C2 family.</text>
</comment>
<dbReference type="Ensembl" id="ENSEEET00000048337.2">
    <property type="protein sequence ID" value="ENSEEEP00000047811.2"/>
    <property type="gene ID" value="ENSEEEG00000022502.2"/>
</dbReference>
<dbReference type="Pfam" id="PF01067">
    <property type="entry name" value="Calpain_III"/>
    <property type="match status" value="1"/>
</dbReference>
<dbReference type="InterPro" id="IPR036213">
    <property type="entry name" value="Calpain_III_sf"/>
</dbReference>
<keyword evidence="2 6" id="KW-0645">Protease</keyword>
<dbReference type="PANTHER" id="PTHR10183">
    <property type="entry name" value="CALPAIN"/>
    <property type="match status" value="1"/>
</dbReference>
<evidence type="ECO:0000256" key="6">
    <source>
        <dbReference type="PROSITE-ProRule" id="PRU00239"/>
    </source>
</evidence>
<keyword evidence="3 6" id="KW-0378">Hydrolase</keyword>
<dbReference type="PANTHER" id="PTHR10183:SF302">
    <property type="entry name" value="CALPAIN-14"/>
    <property type="match status" value="1"/>
</dbReference>
<dbReference type="Proteomes" id="UP000314983">
    <property type="component" value="Chromosome 13"/>
</dbReference>